<sequence length="165" mass="18876">MKQSYNVTGYYCYELLQTFATLHNNALSTMITELERKFPGFTYLIYDFFTTLNDRIQDPTKYGFKESNLACCGTGTNRGSGCGRTSTYELCSDPNEYVYFDCGHTTEHYNSQLGELLWNGTSNVTWPLNMKKLYELEIYPADGCHFIDDKVIASSLISNRDIASY</sequence>
<dbReference type="STRING" id="3775.A0A1Q3D0N7"/>
<dbReference type="InterPro" id="IPR044552">
    <property type="entry name" value="GLIP1-5/GLL25"/>
</dbReference>
<dbReference type="InParanoid" id="A0A1Q3D0N7"/>
<comment type="caution">
    <text evidence="3">The sequence shown here is derived from an EMBL/GenBank/DDBJ whole genome shotgun (WGS) entry which is preliminary data.</text>
</comment>
<evidence type="ECO:0000313" key="3">
    <source>
        <dbReference type="EMBL" id="GAV85961.1"/>
    </source>
</evidence>
<dbReference type="InterPro" id="IPR036514">
    <property type="entry name" value="SGNH_hydro_sf"/>
</dbReference>
<dbReference type="InterPro" id="IPR001087">
    <property type="entry name" value="GDSL"/>
</dbReference>
<gene>
    <name evidence="3" type="ORF">CFOL_v3_29395</name>
</gene>
<dbReference type="Pfam" id="PF00657">
    <property type="entry name" value="Lipase_GDSL"/>
    <property type="match status" value="1"/>
</dbReference>
<reference evidence="4" key="1">
    <citation type="submission" date="2016-04" db="EMBL/GenBank/DDBJ databases">
        <title>Cephalotus genome sequencing.</title>
        <authorList>
            <person name="Fukushima K."/>
            <person name="Hasebe M."/>
            <person name="Fang X."/>
        </authorList>
    </citation>
    <scope>NUCLEOTIDE SEQUENCE [LARGE SCALE GENOMIC DNA]</scope>
    <source>
        <strain evidence="4">cv. St1</strain>
    </source>
</reference>
<proteinExistence type="inferred from homology"/>
<evidence type="ECO:0000313" key="4">
    <source>
        <dbReference type="Proteomes" id="UP000187406"/>
    </source>
</evidence>
<dbReference type="PANTHER" id="PTHR45966:SF12">
    <property type="entry name" value="GDSL ESTERASE_LIPASE 1-LIKE ISOFORM X2"/>
    <property type="match status" value="1"/>
</dbReference>
<dbReference type="Proteomes" id="UP000187406">
    <property type="component" value="Unassembled WGS sequence"/>
</dbReference>
<organism evidence="3 4">
    <name type="scientific">Cephalotus follicularis</name>
    <name type="common">Albany pitcher plant</name>
    <dbReference type="NCBI Taxonomy" id="3775"/>
    <lineage>
        <taxon>Eukaryota</taxon>
        <taxon>Viridiplantae</taxon>
        <taxon>Streptophyta</taxon>
        <taxon>Embryophyta</taxon>
        <taxon>Tracheophyta</taxon>
        <taxon>Spermatophyta</taxon>
        <taxon>Magnoliopsida</taxon>
        <taxon>eudicotyledons</taxon>
        <taxon>Gunneridae</taxon>
        <taxon>Pentapetalae</taxon>
        <taxon>rosids</taxon>
        <taxon>fabids</taxon>
        <taxon>Oxalidales</taxon>
        <taxon>Cephalotaceae</taxon>
        <taxon>Cephalotus</taxon>
    </lineage>
</organism>
<dbReference type="OrthoDB" id="1600564at2759"/>
<accession>A0A1Q3D0N7</accession>
<dbReference type="EMBL" id="BDDD01003748">
    <property type="protein sequence ID" value="GAV85961.1"/>
    <property type="molecule type" value="Genomic_DNA"/>
</dbReference>
<dbReference type="PANTHER" id="PTHR45966">
    <property type="entry name" value="GDSL-LIKE LIPASE/ACYLHYDROLASE"/>
    <property type="match status" value="1"/>
</dbReference>
<keyword evidence="2" id="KW-0732">Signal</keyword>
<evidence type="ECO:0000256" key="1">
    <source>
        <dbReference type="ARBA" id="ARBA00008668"/>
    </source>
</evidence>
<evidence type="ECO:0000256" key="2">
    <source>
        <dbReference type="ARBA" id="ARBA00022729"/>
    </source>
</evidence>
<dbReference type="GO" id="GO:0016298">
    <property type="term" value="F:lipase activity"/>
    <property type="evidence" value="ECO:0007669"/>
    <property type="project" value="TreeGrafter"/>
</dbReference>
<dbReference type="Gene3D" id="3.40.50.1110">
    <property type="entry name" value="SGNH hydrolase"/>
    <property type="match status" value="1"/>
</dbReference>
<name>A0A1Q3D0N7_CEPFO</name>
<protein>
    <submittedName>
        <fullName evidence="3">Lipase_GDSL domain-containing protein</fullName>
    </submittedName>
</protein>
<comment type="similarity">
    <text evidence="1">Belongs to the 'GDSL' lipolytic enzyme family.</text>
</comment>
<keyword evidence="4" id="KW-1185">Reference proteome</keyword>
<dbReference type="AlphaFoldDB" id="A0A1Q3D0N7"/>